<keyword evidence="7" id="KW-1185">Reference proteome</keyword>
<evidence type="ECO:0000256" key="1">
    <source>
        <dbReference type="ARBA" id="ARBA00023015"/>
    </source>
</evidence>
<dbReference type="Gene3D" id="3.40.50.10490">
    <property type="entry name" value="Glucose-6-phosphate isomerase like protein, domain 1"/>
    <property type="match status" value="1"/>
</dbReference>
<dbReference type="InterPro" id="IPR000281">
    <property type="entry name" value="HTH_RpiR"/>
</dbReference>
<dbReference type="InterPro" id="IPR035472">
    <property type="entry name" value="RpiR-like_SIS"/>
</dbReference>
<feature type="domain" description="SIS" evidence="5">
    <location>
        <begin position="114"/>
        <end position="254"/>
    </location>
</feature>
<dbReference type="InterPro" id="IPR046348">
    <property type="entry name" value="SIS_dom_sf"/>
</dbReference>
<dbReference type="Gene3D" id="1.10.10.10">
    <property type="entry name" value="Winged helix-like DNA-binding domain superfamily/Winged helix DNA-binding domain"/>
    <property type="match status" value="1"/>
</dbReference>
<organism evidence="6 7">
    <name type="scientific">Carnobacterium antarcticum</name>
    <dbReference type="NCBI Taxonomy" id="2126436"/>
    <lineage>
        <taxon>Bacteria</taxon>
        <taxon>Bacillati</taxon>
        <taxon>Bacillota</taxon>
        <taxon>Bacilli</taxon>
        <taxon>Lactobacillales</taxon>
        <taxon>Carnobacteriaceae</taxon>
        <taxon>Carnobacterium</taxon>
    </lineage>
</organism>
<name>A0ABW4NJS1_9LACT</name>
<comment type="caution">
    <text evidence="6">The sequence shown here is derived from an EMBL/GenBank/DDBJ whole genome shotgun (WGS) entry which is preliminary data.</text>
</comment>
<accession>A0ABW4NJS1</accession>
<dbReference type="SUPFAM" id="SSF53697">
    <property type="entry name" value="SIS domain"/>
    <property type="match status" value="1"/>
</dbReference>
<keyword evidence="2" id="KW-0238">DNA-binding</keyword>
<evidence type="ECO:0000259" key="4">
    <source>
        <dbReference type="PROSITE" id="PS51071"/>
    </source>
</evidence>
<protein>
    <submittedName>
        <fullName evidence="6">MurR/RpiR family transcriptional regulator</fullName>
    </submittedName>
</protein>
<evidence type="ECO:0000259" key="5">
    <source>
        <dbReference type="PROSITE" id="PS51464"/>
    </source>
</evidence>
<dbReference type="EMBL" id="JBHUFF010000008">
    <property type="protein sequence ID" value="MFD1798650.1"/>
    <property type="molecule type" value="Genomic_DNA"/>
</dbReference>
<evidence type="ECO:0000256" key="3">
    <source>
        <dbReference type="ARBA" id="ARBA00023163"/>
    </source>
</evidence>
<dbReference type="PROSITE" id="PS51071">
    <property type="entry name" value="HTH_RPIR"/>
    <property type="match status" value="1"/>
</dbReference>
<sequence>MVNNLNLSNRVSQNYSLLTKKDKQIATFILEQQDQIDHWNIKDLARLTETSNATITRFCHKLGYRSFSEFKTFISQESIVAPAPVHLTEKITDYYTQLVHSSSQLIDHTKIGELVNAIQQSNKILICGLGSSGLSAMELKSRLTRMGLTVDAITDPHMMLMSATLLQKGDLLIGISNSGETDAVVEACEVAKKEAATIFAITNRNHTKLTDIATGILFASDNRTITDQRFINSQLPIHFILDILCYALLENETYLAKHKKTLASLNLE</sequence>
<evidence type="ECO:0000256" key="2">
    <source>
        <dbReference type="ARBA" id="ARBA00023125"/>
    </source>
</evidence>
<dbReference type="Pfam" id="PF01380">
    <property type="entry name" value="SIS"/>
    <property type="match status" value="1"/>
</dbReference>
<dbReference type="Pfam" id="PF01418">
    <property type="entry name" value="HTH_6"/>
    <property type="match status" value="1"/>
</dbReference>
<dbReference type="SUPFAM" id="SSF46689">
    <property type="entry name" value="Homeodomain-like"/>
    <property type="match status" value="1"/>
</dbReference>
<dbReference type="InterPro" id="IPR001347">
    <property type="entry name" value="SIS_dom"/>
</dbReference>
<dbReference type="Proteomes" id="UP001597285">
    <property type="component" value="Unassembled WGS sequence"/>
</dbReference>
<evidence type="ECO:0000313" key="6">
    <source>
        <dbReference type="EMBL" id="MFD1798650.1"/>
    </source>
</evidence>
<dbReference type="InterPro" id="IPR036388">
    <property type="entry name" value="WH-like_DNA-bd_sf"/>
</dbReference>
<dbReference type="InterPro" id="IPR009057">
    <property type="entry name" value="Homeodomain-like_sf"/>
</dbReference>
<keyword evidence="3" id="KW-0804">Transcription</keyword>
<proteinExistence type="predicted"/>
<dbReference type="PANTHER" id="PTHR30514">
    <property type="entry name" value="GLUCOKINASE"/>
    <property type="match status" value="1"/>
</dbReference>
<dbReference type="PROSITE" id="PS51464">
    <property type="entry name" value="SIS"/>
    <property type="match status" value="1"/>
</dbReference>
<dbReference type="InterPro" id="IPR047640">
    <property type="entry name" value="RpiR-like"/>
</dbReference>
<gene>
    <name evidence="6" type="ORF">ACFSBK_02095</name>
</gene>
<dbReference type="PANTHER" id="PTHR30514:SF21">
    <property type="entry name" value="RPIR-FAMILY TRANSCRIPTIONAL REGULATOR"/>
    <property type="match status" value="1"/>
</dbReference>
<dbReference type="CDD" id="cd05013">
    <property type="entry name" value="SIS_RpiR"/>
    <property type="match status" value="1"/>
</dbReference>
<dbReference type="RefSeq" id="WP_058919064.1">
    <property type="nucleotide sequence ID" value="NZ_JBHSQC010000015.1"/>
</dbReference>
<keyword evidence="1" id="KW-0805">Transcription regulation</keyword>
<reference evidence="7" key="1">
    <citation type="journal article" date="2019" name="Int. J. Syst. Evol. Microbiol.">
        <title>The Global Catalogue of Microorganisms (GCM) 10K type strain sequencing project: providing services to taxonomists for standard genome sequencing and annotation.</title>
        <authorList>
            <consortium name="The Broad Institute Genomics Platform"/>
            <consortium name="The Broad Institute Genome Sequencing Center for Infectious Disease"/>
            <person name="Wu L."/>
            <person name="Ma J."/>
        </authorList>
    </citation>
    <scope>NUCLEOTIDE SEQUENCE [LARGE SCALE GENOMIC DNA]</scope>
    <source>
        <strain evidence="7">KCTC 42143</strain>
    </source>
</reference>
<feature type="domain" description="HTH rpiR-type" evidence="4">
    <location>
        <begin position="5"/>
        <end position="81"/>
    </location>
</feature>
<evidence type="ECO:0000313" key="7">
    <source>
        <dbReference type="Proteomes" id="UP001597285"/>
    </source>
</evidence>